<name>A0A1X2GTW4_9FUNG</name>
<evidence type="ECO:0000313" key="4">
    <source>
        <dbReference type="Proteomes" id="UP000242146"/>
    </source>
</evidence>
<evidence type="ECO:0000313" key="3">
    <source>
        <dbReference type="EMBL" id="ORX61462.1"/>
    </source>
</evidence>
<dbReference type="EMBL" id="MCGT01000003">
    <property type="protein sequence ID" value="ORX61462.1"/>
    <property type="molecule type" value="Genomic_DNA"/>
</dbReference>
<keyword evidence="1 3" id="KW-0396">Initiation factor</keyword>
<dbReference type="Gene3D" id="3.30.760.10">
    <property type="entry name" value="RNA Cap, Translation Initiation Factor Eif4e"/>
    <property type="match status" value="1"/>
</dbReference>
<organism evidence="3 4">
    <name type="scientific">Hesseltinella vesiculosa</name>
    <dbReference type="NCBI Taxonomy" id="101127"/>
    <lineage>
        <taxon>Eukaryota</taxon>
        <taxon>Fungi</taxon>
        <taxon>Fungi incertae sedis</taxon>
        <taxon>Mucoromycota</taxon>
        <taxon>Mucoromycotina</taxon>
        <taxon>Mucoromycetes</taxon>
        <taxon>Mucorales</taxon>
        <taxon>Cunninghamellaceae</taxon>
        <taxon>Hesseltinella</taxon>
    </lineage>
</organism>
<dbReference type="GO" id="GO:0003743">
    <property type="term" value="F:translation initiation factor activity"/>
    <property type="evidence" value="ECO:0007669"/>
    <property type="project" value="UniProtKB-KW"/>
</dbReference>
<keyword evidence="1" id="KW-0648">Protein biosynthesis</keyword>
<feature type="compositionally biased region" description="Pro residues" evidence="2">
    <location>
        <begin position="336"/>
        <end position="350"/>
    </location>
</feature>
<accession>A0A1X2GTW4</accession>
<dbReference type="PANTHER" id="PTHR11960:SF73">
    <property type="entry name" value="TRANSLATION INITIATION FACTOR 4E, PUTATIVE-RELATED"/>
    <property type="match status" value="1"/>
</dbReference>
<dbReference type="STRING" id="101127.A0A1X2GTW4"/>
<comment type="similarity">
    <text evidence="1">Belongs to the eukaryotic initiation factor 4E family.</text>
</comment>
<feature type="region of interest" description="Disordered" evidence="2">
    <location>
        <begin position="330"/>
        <end position="350"/>
    </location>
</feature>
<feature type="compositionally biased region" description="Low complexity" evidence="2">
    <location>
        <begin position="218"/>
        <end position="259"/>
    </location>
</feature>
<dbReference type="OrthoDB" id="17977at2759"/>
<dbReference type="Proteomes" id="UP000242146">
    <property type="component" value="Unassembled WGS sequence"/>
</dbReference>
<dbReference type="Pfam" id="PF01652">
    <property type="entry name" value="IF4E"/>
    <property type="match status" value="1"/>
</dbReference>
<protein>
    <submittedName>
        <fullName evidence="3">Translation initiation factor eIF4e</fullName>
    </submittedName>
</protein>
<feature type="compositionally biased region" description="Basic residues" evidence="2">
    <location>
        <begin position="191"/>
        <end position="201"/>
    </location>
</feature>
<evidence type="ECO:0000256" key="2">
    <source>
        <dbReference type="SAM" id="MobiDB-lite"/>
    </source>
</evidence>
<gene>
    <name evidence="3" type="ORF">DM01DRAFT_1404255</name>
</gene>
<keyword evidence="4" id="KW-1185">Reference proteome</keyword>
<dbReference type="AlphaFoldDB" id="A0A1X2GTW4"/>
<dbReference type="SUPFAM" id="SSF55418">
    <property type="entry name" value="eIF4e-like"/>
    <property type="match status" value="1"/>
</dbReference>
<dbReference type="PANTHER" id="PTHR11960">
    <property type="entry name" value="EUKARYOTIC TRANSLATION INITIATION FACTOR 4E RELATED"/>
    <property type="match status" value="1"/>
</dbReference>
<feature type="compositionally biased region" description="Low complexity" evidence="2">
    <location>
        <begin position="283"/>
        <end position="295"/>
    </location>
</feature>
<dbReference type="GO" id="GO:0000340">
    <property type="term" value="F:RNA 7-methylguanosine cap binding"/>
    <property type="evidence" value="ECO:0007669"/>
    <property type="project" value="TreeGrafter"/>
</dbReference>
<sequence>MTSMLSLPNGTSLEPLTVPRTKNTTRTFGRNLMSNPTIATRWKLQQPLRPTTAETRPTDHVLFDKQALTVAFPMSKCRHSRIHCTAIYPRPAHWLRFPDPLLNIRSKRPLTFPRLPSPYPPCRRLSKRSAKPQHPALGCSSWPPPSFIPVYPLMYTYPPSAAYPLSYNASPPAMALPANFTHPIDPFSQRRASRPARRLSRKSSVISSTSHDDHRRISSYTNDSTTSSSNTRRFSNGSVSSKSTALSSVTVSSTSSACALPPPPTSDARDSDTMPQSPRPCLSTSTSASSSTAPAEQPPASPSPSAICLTKQKAKDDLAVVIAPQMTVPIPVSPSSSPPPKLPTPSLPSPPTCDTPVSLCPADLPFTSPVVCTSQPSSPIADAAEPTTASSLPVWADPAKVQEHPTRYAYVQEYMENHQLAMTSPLPLTVPVVFYFGDMAVHNKAHSTKKQDYRSLVQPLCSCDTVWQFCSRWRLQQSLGYQPAQLTHQQNLYCFVQGVEPMWEDPINRQGGRLTVYPERMHLDLVWDWLLASFVGGNLMGHDMVGLVVSKRTRGDRLELWLKTPLTASATAQLRAKLIDLIPMSACHDYFRTAHFKKHL</sequence>
<comment type="caution">
    <text evidence="3">The sequence shown here is derived from an EMBL/GenBank/DDBJ whole genome shotgun (WGS) entry which is preliminary data.</text>
</comment>
<reference evidence="3 4" key="1">
    <citation type="submission" date="2016-07" db="EMBL/GenBank/DDBJ databases">
        <title>Pervasive Adenine N6-methylation of Active Genes in Fungi.</title>
        <authorList>
            <consortium name="DOE Joint Genome Institute"/>
            <person name="Mondo S.J."/>
            <person name="Dannebaum R.O."/>
            <person name="Kuo R.C."/>
            <person name="Labutti K."/>
            <person name="Haridas S."/>
            <person name="Kuo A."/>
            <person name="Salamov A."/>
            <person name="Ahrendt S.R."/>
            <person name="Lipzen A."/>
            <person name="Sullivan W."/>
            <person name="Andreopoulos W.B."/>
            <person name="Clum A."/>
            <person name="Lindquist E."/>
            <person name="Daum C."/>
            <person name="Ramamoorthy G.K."/>
            <person name="Gryganskyi A."/>
            <person name="Culley D."/>
            <person name="Magnuson J.K."/>
            <person name="James T.Y."/>
            <person name="O'Malley M.A."/>
            <person name="Stajich J.E."/>
            <person name="Spatafora J.W."/>
            <person name="Visel A."/>
            <person name="Grigoriev I.V."/>
        </authorList>
    </citation>
    <scope>NUCLEOTIDE SEQUENCE [LARGE SCALE GENOMIC DNA]</scope>
    <source>
        <strain evidence="3 4">NRRL 3301</strain>
    </source>
</reference>
<evidence type="ECO:0000256" key="1">
    <source>
        <dbReference type="RuleBase" id="RU004374"/>
    </source>
</evidence>
<feature type="region of interest" description="Disordered" evidence="2">
    <location>
        <begin position="185"/>
        <end position="306"/>
    </location>
</feature>
<keyword evidence="1" id="KW-0694">RNA-binding</keyword>
<dbReference type="InterPro" id="IPR023398">
    <property type="entry name" value="TIF_eIF4e-like"/>
</dbReference>
<dbReference type="InterPro" id="IPR001040">
    <property type="entry name" value="TIF_eIF_4E"/>
</dbReference>
<dbReference type="GO" id="GO:0016281">
    <property type="term" value="C:eukaryotic translation initiation factor 4F complex"/>
    <property type="evidence" value="ECO:0007669"/>
    <property type="project" value="TreeGrafter"/>
</dbReference>
<proteinExistence type="inferred from homology"/>